<keyword evidence="3" id="KW-1185">Reference proteome</keyword>
<accession>A0ABU0D3X8</accession>
<name>A0ABU0D3X8_9BACI</name>
<dbReference type="InterPro" id="IPR011330">
    <property type="entry name" value="Glyco_hydro/deAcase_b/a-brl"/>
</dbReference>
<dbReference type="Pfam" id="PF01522">
    <property type="entry name" value="Polysacc_deac_1"/>
    <property type="match status" value="1"/>
</dbReference>
<evidence type="ECO:0000313" key="2">
    <source>
        <dbReference type="EMBL" id="MDQ0343096.1"/>
    </source>
</evidence>
<gene>
    <name evidence="2" type="ORF">J2S14_001910</name>
</gene>
<dbReference type="EMBL" id="JAUSUO010000003">
    <property type="protein sequence ID" value="MDQ0343096.1"/>
    <property type="molecule type" value="Genomic_DNA"/>
</dbReference>
<organism evidence="2 3">
    <name type="scientific">Lederbergia wuyishanensis</name>
    <dbReference type="NCBI Taxonomy" id="1347903"/>
    <lineage>
        <taxon>Bacteria</taxon>
        <taxon>Bacillati</taxon>
        <taxon>Bacillota</taxon>
        <taxon>Bacilli</taxon>
        <taxon>Bacillales</taxon>
        <taxon>Bacillaceae</taxon>
        <taxon>Lederbergia</taxon>
    </lineage>
</organism>
<evidence type="ECO:0000259" key="1">
    <source>
        <dbReference type="Pfam" id="PF01522"/>
    </source>
</evidence>
<dbReference type="RefSeq" id="WP_244681347.1">
    <property type="nucleotide sequence ID" value="NZ_JALIRM010000005.1"/>
</dbReference>
<feature type="domain" description="NodB homology" evidence="1">
    <location>
        <begin position="23"/>
        <end position="124"/>
    </location>
</feature>
<evidence type="ECO:0000313" key="3">
    <source>
        <dbReference type="Proteomes" id="UP001232343"/>
    </source>
</evidence>
<dbReference type="Gene3D" id="3.20.20.370">
    <property type="entry name" value="Glycoside hydrolase/deacetylase"/>
    <property type="match status" value="1"/>
</dbReference>
<sequence length="273" mass="31762">MPKFLIGYDVESQDESTEIFLTAASEVHKNLEAQASIFIVGKTLERNVAVAQKVLNEGYLEFNQHTYSHVLLKTVVQENEEGITIFPSGTFEEVCEEISKGQKVLRDLLGVKGIGFTAPYNYYRGLSDRLDLLEVLRENGIKFIRSAGRNEKDWQPVPFEWQPYFYEPQGFPEILECPLHGWQDCIAREKLGWNNIDEYVKWVKKDIDYASEKQLDFVYCSHDWSSIRHDPKLDHIAELIIYAREKGLEVANSSTYYEEKVTERKDREEVSIY</sequence>
<protein>
    <submittedName>
        <fullName evidence="2">Peptidoglycan/xylan/chitin deacetylase (PgdA/CDA1 family)</fullName>
    </submittedName>
</protein>
<comment type="caution">
    <text evidence="2">The sequence shown here is derived from an EMBL/GenBank/DDBJ whole genome shotgun (WGS) entry which is preliminary data.</text>
</comment>
<dbReference type="InterPro" id="IPR002509">
    <property type="entry name" value="NODB_dom"/>
</dbReference>
<proteinExistence type="predicted"/>
<dbReference type="Proteomes" id="UP001232343">
    <property type="component" value="Unassembled WGS sequence"/>
</dbReference>
<dbReference type="SUPFAM" id="SSF88713">
    <property type="entry name" value="Glycoside hydrolase/deacetylase"/>
    <property type="match status" value="1"/>
</dbReference>
<reference evidence="2 3" key="1">
    <citation type="submission" date="2023-07" db="EMBL/GenBank/DDBJ databases">
        <title>Genomic Encyclopedia of Type Strains, Phase IV (KMG-IV): sequencing the most valuable type-strain genomes for metagenomic binning, comparative biology and taxonomic classification.</title>
        <authorList>
            <person name="Goeker M."/>
        </authorList>
    </citation>
    <scope>NUCLEOTIDE SEQUENCE [LARGE SCALE GENOMIC DNA]</scope>
    <source>
        <strain evidence="2 3">DSM 27848</strain>
    </source>
</reference>